<dbReference type="PROSITE" id="PS00108">
    <property type="entry name" value="PROTEIN_KINASE_ST"/>
    <property type="match status" value="1"/>
</dbReference>
<dbReference type="SUPFAM" id="SSF56112">
    <property type="entry name" value="Protein kinase-like (PK-like)"/>
    <property type="match status" value="1"/>
</dbReference>
<dbReference type="InterPro" id="IPR008271">
    <property type="entry name" value="Ser/Thr_kinase_AS"/>
</dbReference>
<feature type="compositionally biased region" description="Low complexity" evidence="2">
    <location>
        <begin position="106"/>
        <end position="123"/>
    </location>
</feature>
<accession>A0ABQ8CRS2</accession>
<dbReference type="PANTHER" id="PTHR48006">
    <property type="entry name" value="LEUCINE-RICH REPEAT-CONTAINING PROTEIN DDB_G0281931-RELATED"/>
    <property type="match status" value="1"/>
</dbReference>
<dbReference type="Pfam" id="PF00069">
    <property type="entry name" value="Pkinase"/>
    <property type="match status" value="1"/>
</dbReference>
<sequence>MHWTPRSLRSPSLRSRSITRSRRRILYEKVVRGTWDWTSLRHSGIKYNLIISAKDEVDGMSKTYEAIVMRYSKFTAWNELKSFKAVVVVLLCVLFLKSQGRSEITNSRPASPSLSPSSSGNNNAKERKLSDGACASSFVGRFQGDQHFHAEISSLETVRHPNLIMLIGNLEDFIKERSKPALEWKILHNIALNVARALAYLHEQCSPKVLHRDIKPSNILLDNNYNAYLSDFGLSKLLGTSRSHVTTGVAGTFGYVAPEYAMTCRVSEKADVYSYGIVILELISDKRTLDPSFSSHEN</sequence>
<dbReference type="InterPro" id="IPR051824">
    <property type="entry name" value="LRR_Rcpt-Like_S/T_Kinase"/>
</dbReference>
<evidence type="ECO:0000313" key="5">
    <source>
        <dbReference type="Proteomes" id="UP000824890"/>
    </source>
</evidence>
<dbReference type="InterPro" id="IPR000010">
    <property type="entry name" value="Cystatin_dom"/>
</dbReference>
<dbReference type="Gene3D" id="1.10.510.10">
    <property type="entry name" value="Transferase(Phosphotransferase) domain 1"/>
    <property type="match status" value="1"/>
</dbReference>
<dbReference type="Gene3D" id="3.10.450.10">
    <property type="match status" value="1"/>
</dbReference>
<gene>
    <name evidence="4" type="ORF">HID58_027447</name>
</gene>
<organism evidence="4 5">
    <name type="scientific">Brassica napus</name>
    <name type="common">Rape</name>
    <dbReference type="NCBI Taxonomy" id="3708"/>
    <lineage>
        <taxon>Eukaryota</taxon>
        <taxon>Viridiplantae</taxon>
        <taxon>Streptophyta</taxon>
        <taxon>Embryophyta</taxon>
        <taxon>Tracheophyta</taxon>
        <taxon>Spermatophyta</taxon>
        <taxon>Magnoliopsida</taxon>
        <taxon>eudicotyledons</taxon>
        <taxon>Gunneridae</taxon>
        <taxon>Pentapetalae</taxon>
        <taxon>rosids</taxon>
        <taxon>malvids</taxon>
        <taxon>Brassicales</taxon>
        <taxon>Brassicaceae</taxon>
        <taxon>Brassiceae</taxon>
        <taxon>Brassica</taxon>
    </lineage>
</organism>
<protein>
    <recommendedName>
        <fullName evidence="3">Protein kinase domain-containing protein</fullName>
    </recommendedName>
</protein>
<evidence type="ECO:0000256" key="2">
    <source>
        <dbReference type="SAM" id="MobiDB-lite"/>
    </source>
</evidence>
<comment type="caution">
    <text evidence="4">The sequence shown here is derived from an EMBL/GenBank/DDBJ whole genome shotgun (WGS) entry which is preliminary data.</text>
</comment>
<keyword evidence="5" id="KW-1185">Reference proteome</keyword>
<proteinExistence type="predicted"/>
<name>A0ABQ8CRS2_BRANA</name>
<dbReference type="SMART" id="SM00220">
    <property type="entry name" value="S_TKc"/>
    <property type="match status" value="1"/>
</dbReference>
<evidence type="ECO:0000256" key="1">
    <source>
        <dbReference type="ARBA" id="ARBA00004479"/>
    </source>
</evidence>
<comment type="subcellular location">
    <subcellularLocation>
        <location evidence="1">Membrane</location>
        <topology evidence="1">Single-pass type I membrane protein</topology>
    </subcellularLocation>
</comment>
<dbReference type="InterPro" id="IPR000719">
    <property type="entry name" value="Prot_kinase_dom"/>
</dbReference>
<evidence type="ECO:0000313" key="4">
    <source>
        <dbReference type="EMBL" id="KAH0919787.1"/>
    </source>
</evidence>
<dbReference type="InterPro" id="IPR011009">
    <property type="entry name" value="Kinase-like_dom_sf"/>
</dbReference>
<feature type="region of interest" description="Disordered" evidence="2">
    <location>
        <begin position="103"/>
        <end position="127"/>
    </location>
</feature>
<dbReference type="PANTHER" id="PTHR48006:SF94">
    <property type="entry name" value="PROTEIN KINASE DOMAIN-CONTAINING PROTEIN"/>
    <property type="match status" value="1"/>
</dbReference>
<dbReference type="PROSITE" id="PS50011">
    <property type="entry name" value="PROTEIN_KINASE_DOM"/>
    <property type="match status" value="1"/>
</dbReference>
<dbReference type="Pfam" id="PF16845">
    <property type="entry name" value="SQAPI"/>
    <property type="match status" value="1"/>
</dbReference>
<reference evidence="4 5" key="1">
    <citation type="submission" date="2021-05" db="EMBL/GenBank/DDBJ databases">
        <title>Genome Assembly of Synthetic Allotetraploid Brassica napus Reveals Homoeologous Exchanges between Subgenomes.</title>
        <authorList>
            <person name="Davis J.T."/>
        </authorList>
    </citation>
    <scope>NUCLEOTIDE SEQUENCE [LARGE SCALE GENOMIC DNA]</scope>
    <source>
        <strain evidence="5">cv. Da-Ae</strain>
        <tissue evidence="4">Seedling</tissue>
    </source>
</reference>
<dbReference type="Proteomes" id="UP000824890">
    <property type="component" value="Unassembled WGS sequence"/>
</dbReference>
<feature type="domain" description="Protein kinase" evidence="3">
    <location>
        <begin position="35"/>
        <end position="298"/>
    </location>
</feature>
<dbReference type="EMBL" id="JAGKQM010000007">
    <property type="protein sequence ID" value="KAH0919787.1"/>
    <property type="molecule type" value="Genomic_DNA"/>
</dbReference>
<evidence type="ECO:0000259" key="3">
    <source>
        <dbReference type="PROSITE" id="PS50011"/>
    </source>
</evidence>